<comment type="catalytic activity">
    <reaction evidence="9">
        <text>4-CDP-2-C-methyl-D-erythritol + ATP = 4-CDP-2-C-methyl-D-erythritol 2-phosphate + ADP + H(+)</text>
        <dbReference type="Rhea" id="RHEA:18437"/>
        <dbReference type="ChEBI" id="CHEBI:15378"/>
        <dbReference type="ChEBI" id="CHEBI:30616"/>
        <dbReference type="ChEBI" id="CHEBI:57823"/>
        <dbReference type="ChEBI" id="CHEBI:57919"/>
        <dbReference type="ChEBI" id="CHEBI:456216"/>
        <dbReference type="EC" id="2.7.1.148"/>
    </reaction>
</comment>
<evidence type="ECO:0000256" key="6">
    <source>
        <dbReference type="ARBA" id="ARBA00022777"/>
    </source>
</evidence>
<comment type="caution">
    <text evidence="12">The sequence shown here is derived from an EMBL/GenBank/DDBJ whole genome shotgun (WGS) entry which is preliminary data.</text>
</comment>
<keyword evidence="13" id="KW-1185">Reference proteome</keyword>
<proteinExistence type="inferred from homology"/>
<evidence type="ECO:0000259" key="10">
    <source>
        <dbReference type="Pfam" id="PF00288"/>
    </source>
</evidence>
<keyword evidence="9" id="KW-0414">Isoprene biosynthesis</keyword>
<keyword evidence="6 9" id="KW-0418">Kinase</keyword>
<dbReference type="PANTHER" id="PTHR43527:SF2">
    <property type="entry name" value="4-DIPHOSPHOCYTIDYL-2-C-METHYL-D-ERYTHRITOL KINASE, CHLOROPLASTIC"/>
    <property type="match status" value="1"/>
</dbReference>
<dbReference type="NCBIfam" id="TIGR00154">
    <property type="entry name" value="ispE"/>
    <property type="match status" value="1"/>
</dbReference>
<dbReference type="InterPro" id="IPR036554">
    <property type="entry name" value="GHMP_kinase_C_sf"/>
</dbReference>
<evidence type="ECO:0000256" key="8">
    <source>
        <dbReference type="ARBA" id="ARBA00032554"/>
    </source>
</evidence>
<evidence type="ECO:0000256" key="3">
    <source>
        <dbReference type="ARBA" id="ARBA00017473"/>
    </source>
</evidence>
<feature type="domain" description="GHMP kinase C-terminal" evidence="11">
    <location>
        <begin position="206"/>
        <end position="278"/>
    </location>
</feature>
<evidence type="ECO:0000256" key="5">
    <source>
        <dbReference type="ARBA" id="ARBA00022741"/>
    </source>
</evidence>
<dbReference type="EC" id="2.7.1.148" evidence="2 9"/>
<evidence type="ECO:0000256" key="7">
    <source>
        <dbReference type="ARBA" id="ARBA00022840"/>
    </source>
</evidence>
<dbReference type="Proteomes" id="UP001272515">
    <property type="component" value="Unassembled WGS sequence"/>
</dbReference>
<feature type="binding site" evidence="9">
    <location>
        <begin position="98"/>
        <end position="108"/>
    </location>
    <ligand>
        <name>ATP</name>
        <dbReference type="ChEBI" id="CHEBI:30616"/>
    </ligand>
</feature>
<comment type="similarity">
    <text evidence="1 9">Belongs to the GHMP kinase family. IspE subfamily.</text>
</comment>
<dbReference type="PIRSF" id="PIRSF010376">
    <property type="entry name" value="IspE"/>
    <property type="match status" value="1"/>
</dbReference>
<dbReference type="SUPFAM" id="SSF55060">
    <property type="entry name" value="GHMP Kinase, C-terminal domain"/>
    <property type="match status" value="1"/>
</dbReference>
<keyword evidence="7 9" id="KW-0067">ATP-binding</keyword>
<evidence type="ECO:0000313" key="12">
    <source>
        <dbReference type="EMBL" id="MDV5087527.1"/>
    </source>
</evidence>
<dbReference type="HAMAP" id="MF_00061">
    <property type="entry name" value="IspE"/>
    <property type="match status" value="1"/>
</dbReference>
<dbReference type="InterPro" id="IPR013750">
    <property type="entry name" value="GHMP_kinase_C_dom"/>
</dbReference>
<protein>
    <recommendedName>
        <fullName evidence="3 9">4-diphosphocytidyl-2-C-methyl-D-erythritol kinase</fullName>
        <shortName evidence="9">CMK</shortName>
        <ecNumber evidence="2 9">2.7.1.148</ecNumber>
    </recommendedName>
    <alternativeName>
        <fullName evidence="8 9">4-(cytidine-5'-diphospho)-2-C-methyl-D-erythritol kinase</fullName>
    </alternativeName>
</protein>
<evidence type="ECO:0000256" key="2">
    <source>
        <dbReference type="ARBA" id="ARBA00012052"/>
    </source>
</evidence>
<dbReference type="InterPro" id="IPR020568">
    <property type="entry name" value="Ribosomal_Su5_D2-typ_SF"/>
</dbReference>
<reference evidence="12 13" key="1">
    <citation type="submission" date="2023-10" db="EMBL/GenBank/DDBJ databases">
        <title>Veillonella sp. nov., isolated from a pig farm feces dump.</title>
        <authorList>
            <person name="Chang Y.-H."/>
        </authorList>
    </citation>
    <scope>NUCLEOTIDE SEQUENCE [LARGE SCALE GENOMIC DNA]</scope>
    <source>
        <strain evidence="12 13">YH-vei2233</strain>
    </source>
</reference>
<feature type="active site" evidence="9">
    <location>
        <position position="8"/>
    </location>
</feature>
<dbReference type="Gene3D" id="3.30.70.890">
    <property type="entry name" value="GHMP kinase, C-terminal domain"/>
    <property type="match status" value="1"/>
</dbReference>
<organism evidence="12 13">
    <name type="scientific">Veillonella absiana</name>
    <dbReference type="NCBI Taxonomy" id="3079305"/>
    <lineage>
        <taxon>Bacteria</taxon>
        <taxon>Bacillati</taxon>
        <taxon>Bacillota</taxon>
        <taxon>Negativicutes</taxon>
        <taxon>Veillonellales</taxon>
        <taxon>Veillonellaceae</taxon>
        <taxon>Veillonella</taxon>
    </lineage>
</organism>
<dbReference type="GO" id="GO:0050515">
    <property type="term" value="F:4-(cytidine 5'-diphospho)-2-C-methyl-D-erythritol kinase activity"/>
    <property type="evidence" value="ECO:0007669"/>
    <property type="project" value="UniProtKB-EC"/>
</dbReference>
<comment type="pathway">
    <text evidence="9">Isoprenoid biosynthesis; isopentenyl diphosphate biosynthesis via DXP pathway; isopentenyl diphosphate from 1-deoxy-D-xylulose 5-phosphate: step 3/6.</text>
</comment>
<dbReference type="Gene3D" id="3.30.230.10">
    <property type="match status" value="1"/>
</dbReference>
<dbReference type="Pfam" id="PF00288">
    <property type="entry name" value="GHMP_kinases_N"/>
    <property type="match status" value="1"/>
</dbReference>
<keyword evidence="4 9" id="KW-0808">Transferase</keyword>
<dbReference type="RefSeq" id="WP_295187459.1">
    <property type="nucleotide sequence ID" value="NZ_JAWJZA010000011.1"/>
</dbReference>
<dbReference type="PANTHER" id="PTHR43527">
    <property type="entry name" value="4-DIPHOSPHOCYTIDYL-2-C-METHYL-D-ERYTHRITOL KINASE, CHLOROPLASTIC"/>
    <property type="match status" value="1"/>
</dbReference>
<feature type="active site" evidence="9">
    <location>
        <position position="140"/>
    </location>
</feature>
<dbReference type="Pfam" id="PF08544">
    <property type="entry name" value="GHMP_kinases_C"/>
    <property type="match status" value="1"/>
</dbReference>
<evidence type="ECO:0000256" key="1">
    <source>
        <dbReference type="ARBA" id="ARBA00009684"/>
    </source>
</evidence>
<dbReference type="InterPro" id="IPR004424">
    <property type="entry name" value="IspE"/>
</dbReference>
<sequence>MEQLGCSKINIGLSILNKRNDGYHNIDTIFQSIRLSDSIYFARHHSVVFSGIAPELPQYIQDMIPYDERNLALQAVRELQSYTSCKAGAAIHLLKRVPAAAGLGGGSADAAAMLKGLNKFWDLRLTEDELLTIGGKLGSDVPFLLKGGTARGTGRGEIMEFHESPAPHWLLIVKPEISVSTGIAYNKFNGISQFTSTTIDHVLSALKASDLQRAFTVSGNTFEELLFPEYEELQQCKDFFTTRGYNTIMTGSGPTMVVLLDKATDALALQEEIKANGHNWLSLITKTCSQEDV</sequence>
<name>A0ABU3Z740_9FIRM</name>
<evidence type="ECO:0000259" key="11">
    <source>
        <dbReference type="Pfam" id="PF08544"/>
    </source>
</evidence>
<evidence type="ECO:0000256" key="4">
    <source>
        <dbReference type="ARBA" id="ARBA00022679"/>
    </source>
</evidence>
<gene>
    <name evidence="9 12" type="primary">ispE</name>
    <name evidence="12" type="ORF">RVY80_01495</name>
</gene>
<accession>A0ABU3Z740</accession>
<comment type="function">
    <text evidence="9">Catalyzes the phosphorylation of the position 2 hydroxy group of 4-diphosphocytidyl-2C-methyl-D-erythritol.</text>
</comment>
<evidence type="ECO:0000256" key="9">
    <source>
        <dbReference type="HAMAP-Rule" id="MF_00061"/>
    </source>
</evidence>
<dbReference type="SUPFAM" id="SSF54211">
    <property type="entry name" value="Ribosomal protein S5 domain 2-like"/>
    <property type="match status" value="1"/>
</dbReference>
<dbReference type="EMBL" id="JAWJZB010000002">
    <property type="protein sequence ID" value="MDV5087527.1"/>
    <property type="molecule type" value="Genomic_DNA"/>
</dbReference>
<evidence type="ECO:0000313" key="13">
    <source>
        <dbReference type="Proteomes" id="UP001272515"/>
    </source>
</evidence>
<feature type="domain" description="GHMP kinase N-terminal" evidence="10">
    <location>
        <begin position="70"/>
        <end position="148"/>
    </location>
</feature>
<dbReference type="InterPro" id="IPR014721">
    <property type="entry name" value="Ribsml_uS5_D2-typ_fold_subgr"/>
</dbReference>
<keyword evidence="5 9" id="KW-0547">Nucleotide-binding</keyword>
<dbReference type="InterPro" id="IPR006204">
    <property type="entry name" value="GHMP_kinase_N_dom"/>
</dbReference>